<feature type="compositionally biased region" description="Basic and acidic residues" evidence="1">
    <location>
        <begin position="1"/>
        <end position="10"/>
    </location>
</feature>
<accession>J3LEV0</accession>
<dbReference type="HOGENOM" id="CLU_1231533_0_0_1"/>
<evidence type="ECO:0000256" key="1">
    <source>
        <dbReference type="SAM" id="MobiDB-lite"/>
    </source>
</evidence>
<protein>
    <submittedName>
        <fullName evidence="2">Uncharacterized protein</fullName>
    </submittedName>
</protein>
<dbReference type="AlphaFoldDB" id="J3LEV0"/>
<feature type="region of interest" description="Disordered" evidence="1">
    <location>
        <begin position="1"/>
        <end position="22"/>
    </location>
</feature>
<dbReference type="Gramene" id="OB02G31670.1">
    <property type="protein sequence ID" value="OB02G31670.1"/>
    <property type="gene ID" value="OB02G31670"/>
</dbReference>
<organism evidence="2">
    <name type="scientific">Oryza brachyantha</name>
    <name type="common">malo sina</name>
    <dbReference type="NCBI Taxonomy" id="4533"/>
    <lineage>
        <taxon>Eukaryota</taxon>
        <taxon>Viridiplantae</taxon>
        <taxon>Streptophyta</taxon>
        <taxon>Embryophyta</taxon>
        <taxon>Tracheophyta</taxon>
        <taxon>Spermatophyta</taxon>
        <taxon>Magnoliopsida</taxon>
        <taxon>Liliopsida</taxon>
        <taxon>Poales</taxon>
        <taxon>Poaceae</taxon>
        <taxon>BOP clade</taxon>
        <taxon>Oryzoideae</taxon>
        <taxon>Oryzeae</taxon>
        <taxon>Oryzinae</taxon>
        <taxon>Oryza</taxon>
    </lineage>
</organism>
<dbReference type="Proteomes" id="UP000006038">
    <property type="component" value="Unassembled WGS sequence"/>
</dbReference>
<feature type="compositionally biased region" description="Low complexity" evidence="1">
    <location>
        <begin position="11"/>
        <end position="22"/>
    </location>
</feature>
<reference evidence="2" key="1">
    <citation type="submission" date="2013-04" db="UniProtKB">
        <authorList>
            <consortium name="EnsemblPlants"/>
        </authorList>
    </citation>
    <scope>IDENTIFICATION</scope>
</reference>
<proteinExistence type="predicted"/>
<evidence type="ECO:0000313" key="3">
    <source>
        <dbReference type="Proteomes" id="UP000006038"/>
    </source>
</evidence>
<keyword evidence="3" id="KW-1185">Reference proteome</keyword>
<evidence type="ECO:0000313" key="2">
    <source>
        <dbReference type="EnsemblPlants" id="OB02G31670.1"/>
    </source>
</evidence>
<dbReference type="EnsemblPlants" id="OB02G31670.1">
    <property type="protein sequence ID" value="OB02G31670.1"/>
    <property type="gene ID" value="OB02G31670"/>
</dbReference>
<name>J3LEV0_ORYBR</name>
<sequence length="225" mass="24108">MSPEKPEKQARGSAHGSSAAGENSSGFCRYFGLLRDKLKAYFDTDYTLTMEEHLADIFASMGEDMDEVLTSEEEFLPGCVTPRMSTRDPKSGGGSFRGHLNMLCDCHYTHAAAPAAAAPSTPPAMAVVIDEADQHPASPDDGSNLLVYMQDEVVAAEAAEDVDQIVLNALGFNEIARDLKEAIEAMDREDAMTATMVAMDMDAVGTETAAPATTDIDEAMDREDA</sequence>